<evidence type="ECO:0000313" key="4">
    <source>
        <dbReference type="Proteomes" id="UP000015101"/>
    </source>
</evidence>
<dbReference type="CTD" id="20213149"/>
<keyword evidence="4" id="KW-1185">Reference proteome</keyword>
<evidence type="ECO:0000313" key="3">
    <source>
        <dbReference type="EnsemblMetazoa" id="HelroP194801"/>
    </source>
</evidence>
<dbReference type="KEGG" id="hro:HELRODRAFT_194801"/>
<protein>
    <submittedName>
        <fullName evidence="2 3">Uncharacterized protein</fullName>
    </submittedName>
</protein>
<dbReference type="Proteomes" id="UP000015101">
    <property type="component" value="Unassembled WGS sequence"/>
</dbReference>
<dbReference type="EnsemblMetazoa" id="HelroT194801">
    <property type="protein sequence ID" value="HelroP194801"/>
    <property type="gene ID" value="HelroG194801"/>
</dbReference>
<reference evidence="3" key="3">
    <citation type="submission" date="2015-06" db="UniProtKB">
        <authorList>
            <consortium name="EnsemblMetazoa"/>
        </authorList>
    </citation>
    <scope>IDENTIFICATION</scope>
</reference>
<dbReference type="EMBL" id="AMQM01008628">
    <property type="status" value="NOT_ANNOTATED_CDS"/>
    <property type="molecule type" value="Genomic_DNA"/>
</dbReference>
<feature type="region of interest" description="Disordered" evidence="1">
    <location>
        <begin position="1"/>
        <end position="32"/>
    </location>
</feature>
<dbReference type="GeneID" id="20213149"/>
<organism evidence="3 4">
    <name type="scientific">Helobdella robusta</name>
    <name type="common">Californian leech</name>
    <dbReference type="NCBI Taxonomy" id="6412"/>
    <lineage>
        <taxon>Eukaryota</taxon>
        <taxon>Metazoa</taxon>
        <taxon>Spiralia</taxon>
        <taxon>Lophotrochozoa</taxon>
        <taxon>Annelida</taxon>
        <taxon>Clitellata</taxon>
        <taxon>Hirudinea</taxon>
        <taxon>Rhynchobdellida</taxon>
        <taxon>Glossiphoniidae</taxon>
        <taxon>Helobdella</taxon>
    </lineage>
</organism>
<sequence length="170" mass="18536">MAVKTSSKRTLLTSPNDSMMVPNRIFPPPAKKLKRDVTNNTELSIIASDASSNVSEPEVSENFSDSGLASEYCNEGLESSLQQKPTNLQTIANDVPVVCEVSEIFSLNYGLGPNRQYNDLELTSGPIVDQSQDYLNSTNYDDPLSKSLLDSSLLNVSNLGADFLNNINIE</sequence>
<dbReference type="AlphaFoldDB" id="T1FWF4"/>
<evidence type="ECO:0000256" key="1">
    <source>
        <dbReference type="SAM" id="MobiDB-lite"/>
    </source>
</evidence>
<dbReference type="InParanoid" id="T1FWF4"/>
<dbReference type="RefSeq" id="XP_009010461.1">
    <property type="nucleotide sequence ID" value="XM_009012213.1"/>
</dbReference>
<proteinExistence type="predicted"/>
<evidence type="ECO:0000313" key="2">
    <source>
        <dbReference type="EMBL" id="ESO11393.1"/>
    </source>
</evidence>
<accession>T1FWF4</accession>
<gene>
    <name evidence="3" type="primary">20213149</name>
    <name evidence="2" type="ORF">HELRODRAFT_194801</name>
</gene>
<name>T1FWF4_HELRO</name>
<dbReference type="EMBL" id="KB095818">
    <property type="protein sequence ID" value="ESO11393.1"/>
    <property type="molecule type" value="Genomic_DNA"/>
</dbReference>
<dbReference type="HOGENOM" id="CLU_1574616_0_0_1"/>
<reference evidence="2 4" key="2">
    <citation type="journal article" date="2013" name="Nature">
        <title>Insights into bilaterian evolution from three spiralian genomes.</title>
        <authorList>
            <person name="Simakov O."/>
            <person name="Marletaz F."/>
            <person name="Cho S.J."/>
            <person name="Edsinger-Gonzales E."/>
            <person name="Havlak P."/>
            <person name="Hellsten U."/>
            <person name="Kuo D.H."/>
            <person name="Larsson T."/>
            <person name="Lv J."/>
            <person name="Arendt D."/>
            <person name="Savage R."/>
            <person name="Osoegawa K."/>
            <person name="de Jong P."/>
            <person name="Grimwood J."/>
            <person name="Chapman J.A."/>
            <person name="Shapiro H."/>
            <person name="Aerts A."/>
            <person name="Otillar R.P."/>
            <person name="Terry A.Y."/>
            <person name="Boore J.L."/>
            <person name="Grigoriev I.V."/>
            <person name="Lindberg D.R."/>
            <person name="Seaver E.C."/>
            <person name="Weisblat D.A."/>
            <person name="Putnam N.H."/>
            <person name="Rokhsar D.S."/>
        </authorList>
    </citation>
    <scope>NUCLEOTIDE SEQUENCE</scope>
</reference>
<feature type="compositionally biased region" description="Polar residues" evidence="1">
    <location>
        <begin position="1"/>
        <end position="17"/>
    </location>
</feature>
<reference evidence="4" key="1">
    <citation type="submission" date="2012-12" db="EMBL/GenBank/DDBJ databases">
        <authorList>
            <person name="Hellsten U."/>
            <person name="Grimwood J."/>
            <person name="Chapman J.A."/>
            <person name="Shapiro H."/>
            <person name="Aerts A."/>
            <person name="Otillar R.P."/>
            <person name="Terry A.Y."/>
            <person name="Boore J.L."/>
            <person name="Simakov O."/>
            <person name="Marletaz F."/>
            <person name="Cho S.-J."/>
            <person name="Edsinger-Gonzales E."/>
            <person name="Havlak P."/>
            <person name="Kuo D.-H."/>
            <person name="Larsson T."/>
            <person name="Lv J."/>
            <person name="Arendt D."/>
            <person name="Savage R."/>
            <person name="Osoegawa K."/>
            <person name="de Jong P."/>
            <person name="Lindberg D.R."/>
            <person name="Seaver E.C."/>
            <person name="Weisblat D.A."/>
            <person name="Putnam N.H."/>
            <person name="Grigoriev I.V."/>
            <person name="Rokhsar D.S."/>
        </authorList>
    </citation>
    <scope>NUCLEOTIDE SEQUENCE</scope>
</reference>